<dbReference type="RefSeq" id="WP_168150709.1">
    <property type="nucleotide sequence ID" value="NZ_JAAWVT010000001.1"/>
</dbReference>
<evidence type="ECO:0000313" key="2">
    <source>
        <dbReference type="Proteomes" id="UP000746595"/>
    </source>
</evidence>
<dbReference type="EMBL" id="JAAWVT010000001">
    <property type="protein sequence ID" value="NKG19806.1"/>
    <property type="molecule type" value="Genomic_DNA"/>
</dbReference>
<gene>
    <name evidence="1" type="ORF">HED64_03655</name>
</gene>
<sequence length="101" mass="11363">MIEVGWKSVRTSDISGEVLADDKVITVVIRSEGKLFDVWDEELIGLMRLTNVVEIEFRHADGSTEVIMVNKSDFDQIVTPEVLAVDDNIRGRRKGFKPTAD</sequence>
<protein>
    <submittedName>
        <fullName evidence="1">Uncharacterized protein</fullName>
    </submittedName>
</protein>
<keyword evidence="2" id="KW-1185">Reference proteome</keyword>
<name>A0ABX1G0P4_9MICC</name>
<accession>A0ABX1G0P4</accession>
<evidence type="ECO:0000313" key="1">
    <source>
        <dbReference type="EMBL" id="NKG19806.1"/>
    </source>
</evidence>
<dbReference type="Proteomes" id="UP000746595">
    <property type="component" value="Unassembled WGS sequence"/>
</dbReference>
<proteinExistence type="predicted"/>
<reference evidence="1 2" key="1">
    <citation type="submission" date="2020-04" db="EMBL/GenBank/DDBJ databases">
        <title>Paeniglutamicibacter sp. ANT13_2, a novel actinomycete isolated from sediment in Antarctica.</title>
        <authorList>
            <person name="Sakdapetsiri C."/>
            <person name="Pinyakong O."/>
        </authorList>
    </citation>
    <scope>NUCLEOTIDE SEQUENCE [LARGE SCALE GENOMIC DNA]</scope>
    <source>
        <strain evidence="1 2">ANT13_2</strain>
    </source>
</reference>
<comment type="caution">
    <text evidence="1">The sequence shown here is derived from an EMBL/GenBank/DDBJ whole genome shotgun (WGS) entry which is preliminary data.</text>
</comment>
<organism evidence="1 2">
    <name type="scientific">Paeniglutamicibacter terrestris</name>
    <dbReference type="NCBI Taxonomy" id="2723403"/>
    <lineage>
        <taxon>Bacteria</taxon>
        <taxon>Bacillati</taxon>
        <taxon>Actinomycetota</taxon>
        <taxon>Actinomycetes</taxon>
        <taxon>Micrococcales</taxon>
        <taxon>Micrococcaceae</taxon>
        <taxon>Paeniglutamicibacter</taxon>
    </lineage>
</organism>